<dbReference type="InterPro" id="IPR036388">
    <property type="entry name" value="WH-like_DNA-bd_sf"/>
</dbReference>
<organism evidence="8 9">
    <name type="scientific">Marinobacterium aestuariivivens</name>
    <dbReference type="NCBI Taxonomy" id="1698799"/>
    <lineage>
        <taxon>Bacteria</taxon>
        <taxon>Pseudomonadati</taxon>
        <taxon>Pseudomonadota</taxon>
        <taxon>Gammaproteobacteria</taxon>
        <taxon>Oceanospirillales</taxon>
        <taxon>Oceanospirillaceae</taxon>
        <taxon>Marinobacterium</taxon>
    </lineage>
</organism>
<dbReference type="PANTHER" id="PTHR48111:SF67">
    <property type="entry name" value="TRANSCRIPTIONAL REGULATORY PROTEIN TCTD"/>
    <property type="match status" value="1"/>
</dbReference>
<keyword evidence="4" id="KW-0597">Phosphoprotein</keyword>
<dbReference type="Pfam" id="PF00486">
    <property type="entry name" value="Trans_reg_C"/>
    <property type="match status" value="1"/>
</dbReference>
<dbReference type="CDD" id="cd00383">
    <property type="entry name" value="trans_reg_C"/>
    <property type="match status" value="1"/>
</dbReference>
<dbReference type="Gene3D" id="3.40.50.2300">
    <property type="match status" value="1"/>
</dbReference>
<dbReference type="Gene3D" id="1.10.10.10">
    <property type="entry name" value="Winged helix-like DNA-binding domain superfamily/Winged helix DNA-binding domain"/>
    <property type="match status" value="1"/>
</dbReference>
<comment type="caution">
    <text evidence="8">The sequence shown here is derived from an EMBL/GenBank/DDBJ whole genome shotgun (WGS) entry which is preliminary data.</text>
</comment>
<dbReference type="PROSITE" id="PS50110">
    <property type="entry name" value="RESPONSE_REGULATORY"/>
    <property type="match status" value="1"/>
</dbReference>
<protein>
    <submittedName>
        <fullName evidence="8">Response regulator transcription factor</fullName>
    </submittedName>
</protein>
<name>A0ABW2AAH8_9GAMM</name>
<dbReference type="Proteomes" id="UP001596422">
    <property type="component" value="Unassembled WGS sequence"/>
</dbReference>
<evidence type="ECO:0000313" key="9">
    <source>
        <dbReference type="Proteomes" id="UP001596422"/>
    </source>
</evidence>
<accession>A0ABW2AAH8</accession>
<evidence type="ECO:0000259" key="7">
    <source>
        <dbReference type="PROSITE" id="PS51755"/>
    </source>
</evidence>
<dbReference type="EMBL" id="JBHSWE010000002">
    <property type="protein sequence ID" value="MFC6674217.1"/>
    <property type="molecule type" value="Genomic_DNA"/>
</dbReference>
<keyword evidence="1" id="KW-0805">Transcription regulation</keyword>
<dbReference type="PANTHER" id="PTHR48111">
    <property type="entry name" value="REGULATOR OF RPOS"/>
    <property type="match status" value="1"/>
</dbReference>
<feature type="domain" description="OmpR/PhoB-type" evidence="7">
    <location>
        <begin position="124"/>
        <end position="220"/>
    </location>
</feature>
<dbReference type="Gene3D" id="6.10.250.690">
    <property type="match status" value="1"/>
</dbReference>
<reference evidence="9" key="1">
    <citation type="journal article" date="2019" name="Int. J. Syst. Evol. Microbiol.">
        <title>The Global Catalogue of Microorganisms (GCM) 10K type strain sequencing project: providing services to taxonomists for standard genome sequencing and annotation.</title>
        <authorList>
            <consortium name="The Broad Institute Genomics Platform"/>
            <consortium name="The Broad Institute Genome Sequencing Center for Infectious Disease"/>
            <person name="Wu L."/>
            <person name="Ma J."/>
        </authorList>
    </citation>
    <scope>NUCLEOTIDE SEQUENCE [LARGE SCALE GENOMIC DNA]</scope>
    <source>
        <strain evidence="9">NBRC 111756</strain>
    </source>
</reference>
<dbReference type="SMART" id="SM00862">
    <property type="entry name" value="Trans_reg_C"/>
    <property type="match status" value="1"/>
</dbReference>
<evidence type="ECO:0000256" key="5">
    <source>
        <dbReference type="PROSITE-ProRule" id="PRU01091"/>
    </source>
</evidence>
<feature type="domain" description="Response regulatory" evidence="6">
    <location>
        <begin position="2"/>
        <end position="116"/>
    </location>
</feature>
<dbReference type="InterPro" id="IPR011006">
    <property type="entry name" value="CheY-like_superfamily"/>
</dbReference>
<proteinExistence type="predicted"/>
<evidence type="ECO:0000256" key="4">
    <source>
        <dbReference type="PROSITE-ProRule" id="PRU00169"/>
    </source>
</evidence>
<evidence type="ECO:0000259" key="6">
    <source>
        <dbReference type="PROSITE" id="PS50110"/>
    </source>
</evidence>
<dbReference type="InterPro" id="IPR016032">
    <property type="entry name" value="Sig_transdc_resp-reg_C-effctor"/>
</dbReference>
<dbReference type="Pfam" id="PF00072">
    <property type="entry name" value="Response_reg"/>
    <property type="match status" value="1"/>
</dbReference>
<gene>
    <name evidence="8" type="ORF">ACFQDL_31985</name>
</gene>
<dbReference type="InterPro" id="IPR039420">
    <property type="entry name" value="WalR-like"/>
</dbReference>
<dbReference type="SUPFAM" id="SSF46894">
    <property type="entry name" value="C-terminal effector domain of the bipartite response regulators"/>
    <property type="match status" value="1"/>
</dbReference>
<evidence type="ECO:0000256" key="2">
    <source>
        <dbReference type="ARBA" id="ARBA00023125"/>
    </source>
</evidence>
<keyword evidence="9" id="KW-1185">Reference proteome</keyword>
<dbReference type="CDD" id="cd17624">
    <property type="entry name" value="REC_OmpR_PmrA-like"/>
    <property type="match status" value="1"/>
</dbReference>
<keyword evidence="3" id="KW-0804">Transcription</keyword>
<dbReference type="InterPro" id="IPR001867">
    <property type="entry name" value="OmpR/PhoB-type_DNA-bd"/>
</dbReference>
<dbReference type="SMART" id="SM00448">
    <property type="entry name" value="REC"/>
    <property type="match status" value="1"/>
</dbReference>
<dbReference type="InterPro" id="IPR001789">
    <property type="entry name" value="Sig_transdc_resp-reg_receiver"/>
</dbReference>
<feature type="modified residue" description="4-aspartylphosphate" evidence="4">
    <location>
        <position position="51"/>
    </location>
</feature>
<dbReference type="SUPFAM" id="SSF52172">
    <property type="entry name" value="CheY-like"/>
    <property type="match status" value="1"/>
</dbReference>
<sequence>MRILVVEDDKVLGEAITQRIRRIGHGVDLAQTGAAAQQFIGMYDYDLMILDLNLPDTTGDTVLDSLRKRQINTPVMILTARDQVEDRIALLDLGADDYMTKPFDFGELLARCRALLRRSQGQAQDLIEYGNACLDRKACTLTVEGRAIDLKQREYRLLEVFMGHTGQVLSKEALMEHLYSVDEFPSPNVIEIYVARLRKSLEGSDLKIRTIRGLGYLLDKENG</sequence>
<evidence type="ECO:0000256" key="3">
    <source>
        <dbReference type="ARBA" id="ARBA00023163"/>
    </source>
</evidence>
<evidence type="ECO:0000256" key="1">
    <source>
        <dbReference type="ARBA" id="ARBA00023015"/>
    </source>
</evidence>
<dbReference type="PROSITE" id="PS51755">
    <property type="entry name" value="OMPR_PHOB"/>
    <property type="match status" value="1"/>
</dbReference>
<evidence type="ECO:0000313" key="8">
    <source>
        <dbReference type="EMBL" id="MFC6674217.1"/>
    </source>
</evidence>
<keyword evidence="2 5" id="KW-0238">DNA-binding</keyword>
<dbReference type="RefSeq" id="WP_379913971.1">
    <property type="nucleotide sequence ID" value="NZ_JBHSWE010000002.1"/>
</dbReference>
<feature type="DNA-binding region" description="OmpR/PhoB-type" evidence="5">
    <location>
        <begin position="124"/>
        <end position="220"/>
    </location>
</feature>